<dbReference type="PANTHER" id="PTHR34477">
    <property type="entry name" value="UPF0213 PROTEIN YHBQ"/>
    <property type="match status" value="1"/>
</dbReference>
<dbReference type="AlphaFoldDB" id="A0A1G2T3L3"/>
<evidence type="ECO:0000256" key="1">
    <source>
        <dbReference type="ARBA" id="ARBA00007435"/>
    </source>
</evidence>
<dbReference type="Proteomes" id="UP000178612">
    <property type="component" value="Unassembled WGS sequence"/>
</dbReference>
<name>A0A1G2T3L3_9BACT</name>
<dbReference type="Gene3D" id="3.40.1440.10">
    <property type="entry name" value="GIY-YIG endonuclease"/>
    <property type="match status" value="1"/>
</dbReference>
<dbReference type="InterPro" id="IPR000305">
    <property type="entry name" value="GIY-YIG_endonuc"/>
</dbReference>
<evidence type="ECO:0000313" key="3">
    <source>
        <dbReference type="EMBL" id="OHA91875.1"/>
    </source>
</evidence>
<dbReference type="Pfam" id="PF01541">
    <property type="entry name" value="GIY-YIG"/>
    <property type="match status" value="1"/>
</dbReference>
<comment type="similarity">
    <text evidence="1">Belongs to the UPF0213 family.</text>
</comment>
<dbReference type="InterPro" id="IPR035901">
    <property type="entry name" value="GIY-YIG_endonuc_sf"/>
</dbReference>
<evidence type="ECO:0000259" key="2">
    <source>
        <dbReference type="PROSITE" id="PS50164"/>
    </source>
</evidence>
<dbReference type="PANTHER" id="PTHR34477:SF5">
    <property type="entry name" value="BSL5627 PROTEIN"/>
    <property type="match status" value="1"/>
</dbReference>
<proteinExistence type="inferred from homology"/>
<evidence type="ECO:0000313" key="4">
    <source>
        <dbReference type="Proteomes" id="UP000178612"/>
    </source>
</evidence>
<dbReference type="CDD" id="cd10449">
    <property type="entry name" value="GIY-YIG_SLX1_like"/>
    <property type="match status" value="1"/>
</dbReference>
<gene>
    <name evidence="3" type="ORF">A2758_01200</name>
</gene>
<dbReference type="SUPFAM" id="SSF82771">
    <property type="entry name" value="GIY-YIG endonuclease"/>
    <property type="match status" value="1"/>
</dbReference>
<reference evidence="3 4" key="1">
    <citation type="journal article" date="2016" name="Nat. Commun.">
        <title>Thousands of microbial genomes shed light on interconnected biogeochemical processes in an aquifer system.</title>
        <authorList>
            <person name="Anantharaman K."/>
            <person name="Brown C.T."/>
            <person name="Hug L.A."/>
            <person name="Sharon I."/>
            <person name="Castelle C.J."/>
            <person name="Probst A.J."/>
            <person name="Thomas B.C."/>
            <person name="Singh A."/>
            <person name="Wilkins M.J."/>
            <person name="Karaoz U."/>
            <person name="Brodie E.L."/>
            <person name="Williams K.H."/>
            <person name="Hubbard S.S."/>
            <person name="Banfield J.F."/>
        </authorList>
    </citation>
    <scope>NUCLEOTIDE SEQUENCE [LARGE SCALE GENOMIC DNA]</scope>
</reference>
<dbReference type="InterPro" id="IPR050190">
    <property type="entry name" value="UPF0213_domain"/>
</dbReference>
<dbReference type="EMBL" id="MHVJ01000004">
    <property type="protein sequence ID" value="OHA91875.1"/>
    <property type="molecule type" value="Genomic_DNA"/>
</dbReference>
<dbReference type="PROSITE" id="PS50164">
    <property type="entry name" value="GIY_YIG"/>
    <property type="match status" value="1"/>
</dbReference>
<comment type="caution">
    <text evidence="3">The sequence shown here is derived from an EMBL/GenBank/DDBJ whole genome shotgun (WGS) entry which is preliminary data.</text>
</comment>
<accession>A0A1G2T3L3</accession>
<organism evidence="3 4">
    <name type="scientific">Candidatus Zambryskibacteria bacterium RIFCSPHIGHO2_01_FULL_49_18</name>
    <dbReference type="NCBI Taxonomy" id="1802740"/>
    <lineage>
        <taxon>Bacteria</taxon>
        <taxon>Candidatus Zambryskiibacteriota</taxon>
    </lineage>
</organism>
<feature type="domain" description="GIY-YIG" evidence="2">
    <location>
        <begin position="1"/>
        <end position="77"/>
    </location>
</feature>
<sequence length="82" mass="9787">MAYVYILKSTVDGVTYTGSTSDIERRLKENNDGKNVFTSRHHPWRLVYKETFKELREARKREKYLKSAAGRRWLKVNNIIPR</sequence>
<protein>
    <recommendedName>
        <fullName evidence="2">GIY-YIG domain-containing protein</fullName>
    </recommendedName>
</protein>